<evidence type="ECO:0000259" key="4">
    <source>
        <dbReference type="PROSITE" id="PS50002"/>
    </source>
</evidence>
<feature type="domain" description="SH3" evidence="4">
    <location>
        <begin position="331"/>
        <end position="391"/>
    </location>
</feature>
<dbReference type="PANTHER" id="PTHR15228:SF24">
    <property type="entry name" value="RHO-GAP DOMAIN-CONTAINING PROTEIN"/>
    <property type="match status" value="1"/>
</dbReference>
<dbReference type="InterPro" id="IPR036028">
    <property type="entry name" value="SH3-like_dom_sf"/>
</dbReference>
<dbReference type="Pfam" id="PF00018">
    <property type="entry name" value="SH3_1"/>
    <property type="match status" value="1"/>
</dbReference>
<dbReference type="Gene3D" id="2.30.30.40">
    <property type="entry name" value="SH3 Domains"/>
    <property type="match status" value="1"/>
</dbReference>
<dbReference type="InterPro" id="IPR051025">
    <property type="entry name" value="RhoGAP"/>
</dbReference>
<dbReference type="Proteomes" id="UP001146793">
    <property type="component" value="Unassembled WGS sequence"/>
</dbReference>
<sequence>MSKATNYNPIGLADYKGLVFYRNNAVKKWKKKFCQLKGGYIFFFKNKNDRKPEFEVSLKNAQADEFPNGQLKRDFIVLIDLANQVGENSKISMWYLSLENEEEKLSCLKSVKLNVEKMKGTSPLFGGSLENAICKRKDGVQIPSIVENAVKYLENPRRKALQLEGLFRVSGESNEIKRIKSLYNKDEIVDLETVQNPHVVTGLLKLFFRELNEPLLTFRLYDELKRLIANFRKNENNIEKFGGILKTLPKGNYITYKYLIKFLKNVSQYEKDNRMSAQNLAVVFGPNLIYRQNSSPLESAGDSTFQEAICTTCINEFDSIFKDDPYEEKTKKKIYVQAISGYTAKGEGQLSFKKGAIIKVLKKDPRGWWYGTINKQKPGIFPSNYTKEVTGEELTQLNLPKKNIRRLSGSRNLSFDNQIKEKVQTKNRNYSVDNQISRQILQRKLSNEKKKSPIQSPRKTSLNSTINRINNQEPDLLSLFEQLKSKNGSERTKHLESIVYNLISEVNSLKNELEEIKQKK</sequence>
<dbReference type="SUPFAM" id="SSF50729">
    <property type="entry name" value="PH domain-like"/>
    <property type="match status" value="1"/>
</dbReference>
<dbReference type="Gene3D" id="2.30.29.30">
    <property type="entry name" value="Pleckstrin-homology domain (PH domain)/Phosphotyrosine-binding domain (PTB)"/>
    <property type="match status" value="1"/>
</dbReference>
<dbReference type="InterPro" id="IPR008936">
    <property type="entry name" value="Rho_GTPase_activation_prot"/>
</dbReference>
<dbReference type="InterPro" id="IPR000198">
    <property type="entry name" value="RhoGAP_dom"/>
</dbReference>
<keyword evidence="2" id="KW-0343">GTPase activation</keyword>
<gene>
    <name evidence="7" type="ORF">M0812_27635</name>
</gene>
<evidence type="ECO:0000313" key="8">
    <source>
        <dbReference type="Proteomes" id="UP001146793"/>
    </source>
</evidence>
<evidence type="ECO:0000259" key="6">
    <source>
        <dbReference type="PROSITE" id="PS50238"/>
    </source>
</evidence>
<protein>
    <submittedName>
        <fullName evidence="7">Rho/rac/cdc gtpase-activating protein</fullName>
    </submittedName>
</protein>
<dbReference type="SMART" id="SM00326">
    <property type="entry name" value="SH3"/>
    <property type="match status" value="1"/>
</dbReference>
<dbReference type="PROSITE" id="PS50002">
    <property type="entry name" value="SH3"/>
    <property type="match status" value="1"/>
</dbReference>
<dbReference type="GO" id="GO:0005096">
    <property type="term" value="F:GTPase activator activity"/>
    <property type="evidence" value="ECO:0007669"/>
    <property type="project" value="UniProtKB-KW"/>
</dbReference>
<proteinExistence type="predicted"/>
<dbReference type="Pfam" id="PF00620">
    <property type="entry name" value="RhoGAP"/>
    <property type="match status" value="1"/>
</dbReference>
<dbReference type="PROSITE" id="PS50238">
    <property type="entry name" value="RHOGAP"/>
    <property type="match status" value="1"/>
</dbReference>
<comment type="caution">
    <text evidence="7">The sequence shown here is derived from an EMBL/GenBank/DDBJ whole genome shotgun (WGS) entry which is preliminary data.</text>
</comment>
<dbReference type="EMBL" id="JANTQA010000070">
    <property type="protein sequence ID" value="KAJ3425200.1"/>
    <property type="molecule type" value="Genomic_DNA"/>
</dbReference>
<feature type="domain" description="PH" evidence="5">
    <location>
        <begin position="12"/>
        <end position="116"/>
    </location>
</feature>
<dbReference type="CDD" id="cd00159">
    <property type="entry name" value="RhoGAP"/>
    <property type="match status" value="1"/>
</dbReference>
<reference evidence="7" key="1">
    <citation type="submission" date="2022-08" db="EMBL/GenBank/DDBJ databases">
        <title>Novel sulphate-reducing endosymbionts in the free-living metamonad Anaeramoeba.</title>
        <authorList>
            <person name="Jerlstrom-Hultqvist J."/>
            <person name="Cepicka I."/>
            <person name="Gallot-Lavallee L."/>
            <person name="Salas-Leiva D."/>
            <person name="Curtis B.A."/>
            <person name="Zahonova K."/>
            <person name="Pipaliya S."/>
            <person name="Dacks J."/>
            <person name="Roger A.J."/>
        </authorList>
    </citation>
    <scope>NUCLEOTIDE SEQUENCE</scope>
    <source>
        <strain evidence="7">Busselton2</strain>
    </source>
</reference>
<accession>A0AAV7YAP4</accession>
<dbReference type="InterPro" id="IPR001849">
    <property type="entry name" value="PH_domain"/>
</dbReference>
<evidence type="ECO:0000259" key="5">
    <source>
        <dbReference type="PROSITE" id="PS50003"/>
    </source>
</evidence>
<dbReference type="PROSITE" id="PS50003">
    <property type="entry name" value="PH_DOMAIN"/>
    <property type="match status" value="1"/>
</dbReference>
<evidence type="ECO:0000313" key="7">
    <source>
        <dbReference type="EMBL" id="KAJ3425200.1"/>
    </source>
</evidence>
<dbReference type="Pfam" id="PF00169">
    <property type="entry name" value="PH"/>
    <property type="match status" value="1"/>
</dbReference>
<dbReference type="InterPro" id="IPR011993">
    <property type="entry name" value="PH-like_dom_sf"/>
</dbReference>
<dbReference type="PANTHER" id="PTHR15228">
    <property type="entry name" value="SPERMATHECAL PHYSIOLOGY VARIANT"/>
    <property type="match status" value="1"/>
</dbReference>
<evidence type="ECO:0000256" key="1">
    <source>
        <dbReference type="ARBA" id="ARBA00022443"/>
    </source>
</evidence>
<dbReference type="SUPFAM" id="SSF48350">
    <property type="entry name" value="GTPase activation domain, GAP"/>
    <property type="match status" value="1"/>
</dbReference>
<evidence type="ECO:0000256" key="2">
    <source>
        <dbReference type="ARBA" id="ARBA00022468"/>
    </source>
</evidence>
<name>A0AAV7YAP4_9EUKA</name>
<feature type="domain" description="Rho-GAP" evidence="6">
    <location>
        <begin position="127"/>
        <end position="321"/>
    </location>
</feature>
<evidence type="ECO:0000256" key="3">
    <source>
        <dbReference type="PROSITE-ProRule" id="PRU00192"/>
    </source>
</evidence>
<dbReference type="SUPFAM" id="SSF50044">
    <property type="entry name" value="SH3-domain"/>
    <property type="match status" value="1"/>
</dbReference>
<dbReference type="AlphaFoldDB" id="A0AAV7YAP4"/>
<dbReference type="PRINTS" id="PR00452">
    <property type="entry name" value="SH3DOMAIN"/>
</dbReference>
<dbReference type="InterPro" id="IPR001452">
    <property type="entry name" value="SH3_domain"/>
</dbReference>
<organism evidence="7 8">
    <name type="scientific">Anaeramoeba flamelloides</name>
    <dbReference type="NCBI Taxonomy" id="1746091"/>
    <lineage>
        <taxon>Eukaryota</taxon>
        <taxon>Metamonada</taxon>
        <taxon>Anaeramoebidae</taxon>
        <taxon>Anaeramoeba</taxon>
    </lineage>
</organism>
<dbReference type="CDD" id="cd00174">
    <property type="entry name" value="SH3"/>
    <property type="match status" value="1"/>
</dbReference>
<dbReference type="SMART" id="SM00233">
    <property type="entry name" value="PH"/>
    <property type="match status" value="1"/>
</dbReference>
<keyword evidence="1 3" id="KW-0728">SH3 domain</keyword>
<dbReference type="GO" id="GO:0007165">
    <property type="term" value="P:signal transduction"/>
    <property type="evidence" value="ECO:0007669"/>
    <property type="project" value="InterPro"/>
</dbReference>
<dbReference type="Gene3D" id="1.10.555.10">
    <property type="entry name" value="Rho GTPase activation protein"/>
    <property type="match status" value="1"/>
</dbReference>
<dbReference type="SMART" id="SM00324">
    <property type="entry name" value="RhoGAP"/>
    <property type="match status" value="1"/>
</dbReference>